<feature type="transmembrane region" description="Helical" evidence="1">
    <location>
        <begin position="65"/>
        <end position="82"/>
    </location>
</feature>
<protein>
    <submittedName>
        <fullName evidence="2">DUF3810 domain-containing protein</fullName>
    </submittedName>
</protein>
<organism evidence="2 3">
    <name type="scientific">Mucilaginibacter roseus</name>
    <dbReference type="NCBI Taxonomy" id="1528868"/>
    <lineage>
        <taxon>Bacteria</taxon>
        <taxon>Pseudomonadati</taxon>
        <taxon>Bacteroidota</taxon>
        <taxon>Sphingobacteriia</taxon>
        <taxon>Sphingobacteriales</taxon>
        <taxon>Sphingobacteriaceae</taxon>
        <taxon>Mucilaginibacter</taxon>
    </lineage>
</organism>
<dbReference type="EMBL" id="JAJPWV010000004">
    <property type="protein sequence ID" value="MCD8741729.1"/>
    <property type="molecule type" value="Genomic_DNA"/>
</dbReference>
<keyword evidence="1" id="KW-0812">Transmembrane</keyword>
<gene>
    <name evidence="2" type="ORF">LT679_14030</name>
</gene>
<reference evidence="2 3" key="1">
    <citation type="submission" date="2021-12" db="EMBL/GenBank/DDBJ databases">
        <title>Mucilaginibacter roseus genome.</title>
        <authorList>
            <person name="Ferreira J.R."/>
            <person name="Newman J.D."/>
        </authorList>
    </citation>
    <scope>NUCLEOTIDE SEQUENCE [LARGE SCALE GENOMIC DNA]</scope>
    <source>
        <strain evidence="2 3">LMG 28454</strain>
    </source>
</reference>
<keyword evidence="1" id="KW-0472">Membrane</keyword>
<dbReference type="InterPro" id="IPR024294">
    <property type="entry name" value="DUF3810"/>
</dbReference>
<dbReference type="Pfam" id="PF12725">
    <property type="entry name" value="DUF3810"/>
    <property type="match status" value="1"/>
</dbReference>
<accession>A0ABS8U757</accession>
<evidence type="ECO:0000256" key="1">
    <source>
        <dbReference type="SAM" id="Phobius"/>
    </source>
</evidence>
<sequence length="363" mass="41225">MLKANNPLIKPFATVLTSALVIYLLMVFADHPQAVEQYYSQGLYRGVCLVLHGLFNWLPFSLGDLVYIATSLLLAYIVFRIIKQLFQRRFKGALLTTLRLVAGIEIGIIVFYLFWGLNYFRPPASVRLGLTDTAYTVVDLKAVTLELIDSANHSRQRLSSADLAKSNDSIYASAVNAVKHLSDSSAQFKTYIPGVKPAMLTFVINYLGTSGYYNPFTAEAQINYQMPVFVRPFVACHELSHQVGFAPEDEANFAGFLAGIKSKDKLLRYSAYYSGMTEFMYALRDADTTAFKLFKKRISKSVMADLKAERKYWEYYSGRLEAVSSIFYDKFLKVNNQPQGLLTYNQMITLAMAWYKKQQPVRR</sequence>
<name>A0ABS8U757_9SPHI</name>
<evidence type="ECO:0000313" key="3">
    <source>
        <dbReference type="Proteomes" id="UP001199919"/>
    </source>
</evidence>
<comment type="caution">
    <text evidence="2">The sequence shown here is derived from an EMBL/GenBank/DDBJ whole genome shotgun (WGS) entry which is preliminary data.</text>
</comment>
<keyword evidence="3" id="KW-1185">Reference proteome</keyword>
<feature type="transmembrane region" description="Helical" evidence="1">
    <location>
        <begin position="94"/>
        <end position="115"/>
    </location>
</feature>
<dbReference type="Proteomes" id="UP001199919">
    <property type="component" value="Unassembled WGS sequence"/>
</dbReference>
<proteinExistence type="predicted"/>
<feature type="transmembrane region" description="Helical" evidence="1">
    <location>
        <begin position="12"/>
        <end position="30"/>
    </location>
</feature>
<keyword evidence="1" id="KW-1133">Transmembrane helix</keyword>
<dbReference type="RefSeq" id="WP_232178236.1">
    <property type="nucleotide sequence ID" value="NZ_JAJPWV010000004.1"/>
</dbReference>
<evidence type="ECO:0000313" key="2">
    <source>
        <dbReference type="EMBL" id="MCD8741729.1"/>
    </source>
</evidence>